<evidence type="ECO:0000256" key="7">
    <source>
        <dbReference type="ARBA" id="ARBA00022691"/>
    </source>
</evidence>
<evidence type="ECO:0000256" key="2">
    <source>
        <dbReference type="ARBA" id="ARBA00004123"/>
    </source>
</evidence>
<evidence type="ECO:0000256" key="12">
    <source>
        <dbReference type="ARBA" id="ARBA00033387"/>
    </source>
</evidence>
<dbReference type="PIRSF" id="PIRSF028762">
    <property type="entry name" value="ABD1"/>
    <property type="match status" value="1"/>
</dbReference>
<evidence type="ECO:0000256" key="5">
    <source>
        <dbReference type="ARBA" id="ARBA00022664"/>
    </source>
</evidence>
<keyword evidence="7 15" id="KW-0949">S-adenosyl-L-methionine</keyword>
<comment type="subcellular location">
    <subcellularLocation>
        <location evidence="2 15">Nucleus</location>
    </subcellularLocation>
</comment>
<keyword evidence="9 15" id="KW-0506">mRNA capping</keyword>
<gene>
    <name evidence="20" type="primary">ABD1_0</name>
    <name evidence="20" type="ORF">Cantr_00460</name>
</gene>
<dbReference type="STRING" id="5486.A0A367YFS1"/>
<name>A0A367YFS1_9ASCO</name>
<dbReference type="InterPro" id="IPR016899">
    <property type="entry name" value="mRNA_G-N7_MeTrfase_euk"/>
</dbReference>
<evidence type="ECO:0000256" key="15">
    <source>
        <dbReference type="PIRNR" id="PIRNR028762"/>
    </source>
</evidence>
<evidence type="ECO:0000256" key="4">
    <source>
        <dbReference type="ARBA" id="ARBA00022603"/>
    </source>
</evidence>
<evidence type="ECO:0000256" key="8">
    <source>
        <dbReference type="ARBA" id="ARBA00022884"/>
    </source>
</evidence>
<feature type="binding site" evidence="16">
    <location>
        <position position="304"/>
    </location>
    <ligand>
        <name>S-adenosyl-L-methionine</name>
        <dbReference type="ChEBI" id="CHEBI:59789"/>
    </ligand>
</feature>
<comment type="caution">
    <text evidence="20">The sequence shown here is derived from an EMBL/GenBank/DDBJ whole genome shotgun (WGS) entry which is preliminary data.</text>
</comment>
<evidence type="ECO:0000256" key="6">
    <source>
        <dbReference type="ARBA" id="ARBA00022679"/>
    </source>
</evidence>
<evidence type="ECO:0000256" key="13">
    <source>
        <dbReference type="ARBA" id="ARBA00044712"/>
    </source>
</evidence>
<feature type="site" description="mRNA cap binding" evidence="17">
    <location>
        <position position="466"/>
    </location>
</feature>
<dbReference type="PANTHER" id="PTHR12189">
    <property type="entry name" value="MRNA GUANINE-7- METHYLTRANSFERASE"/>
    <property type="match status" value="1"/>
</dbReference>
<feature type="binding site" evidence="17">
    <location>
        <begin position="179"/>
        <end position="180"/>
    </location>
    <ligand>
        <name>mRNA</name>
        <dbReference type="ChEBI" id="CHEBI:33699"/>
    </ligand>
</feature>
<dbReference type="OrthoDB" id="10248867at2759"/>
<dbReference type="Pfam" id="PF03291">
    <property type="entry name" value="mRNA_G-N7_MeTrfase"/>
    <property type="match status" value="1"/>
</dbReference>
<evidence type="ECO:0000259" key="19">
    <source>
        <dbReference type="PROSITE" id="PS51562"/>
    </source>
</evidence>
<dbReference type="InterPro" id="IPR004971">
    <property type="entry name" value="mRNA_G-N7_MeTrfase_dom"/>
</dbReference>
<evidence type="ECO:0000256" key="9">
    <source>
        <dbReference type="ARBA" id="ARBA00023042"/>
    </source>
</evidence>
<feature type="compositionally biased region" description="Acidic residues" evidence="18">
    <location>
        <begin position="99"/>
        <end position="108"/>
    </location>
</feature>
<dbReference type="SUPFAM" id="SSF53335">
    <property type="entry name" value="S-adenosyl-L-methionine-dependent methyltransferases"/>
    <property type="match status" value="1"/>
</dbReference>
<dbReference type="GO" id="GO:0005634">
    <property type="term" value="C:nucleus"/>
    <property type="evidence" value="ECO:0007669"/>
    <property type="project" value="UniProtKB-SubCell"/>
</dbReference>
<feature type="compositionally biased region" description="Basic and acidic residues" evidence="18">
    <location>
        <begin position="10"/>
        <end position="19"/>
    </location>
</feature>
<dbReference type="InterPro" id="IPR029063">
    <property type="entry name" value="SAM-dependent_MTases_sf"/>
</dbReference>
<feature type="site" description="mRNA cap binding" evidence="17">
    <location>
        <position position="210"/>
    </location>
</feature>
<dbReference type="GO" id="GO:0003723">
    <property type="term" value="F:RNA binding"/>
    <property type="evidence" value="ECO:0007669"/>
    <property type="project" value="UniProtKB-KW"/>
</dbReference>
<dbReference type="Gene3D" id="3.40.50.150">
    <property type="entry name" value="Vaccinia Virus protein VP39"/>
    <property type="match status" value="1"/>
</dbReference>
<dbReference type="EMBL" id="QLNQ01000022">
    <property type="protein sequence ID" value="RCK64714.1"/>
    <property type="molecule type" value="Genomic_DNA"/>
</dbReference>
<feature type="binding site" evidence="16">
    <location>
        <position position="299"/>
    </location>
    <ligand>
        <name>S-adenosyl-L-methionine</name>
        <dbReference type="ChEBI" id="CHEBI:59789"/>
    </ligand>
</feature>
<sequence>MSTDSYKPSQEPEPKRLKPNEPQFSRRHTERAPAPSSSFANNDKKTPSWLRTNQSEINGKYDKYGERPVSQSNANDDRVNRLKRARELQQPPDRRRQDDDDQEEEDEGISPYTHLQVANPSAIHHEEEPRYQTFQSRISNREYRDTNSIVRAHYNQRTQQAKQQGSRVNSPIYKLRNFNNAIKYILLGNWVKHHPEETDFFALLDLCCGKGGDLNKCEFVGIDQYIGIDIADLSVKEAYERYSKQKARFKHSGRNANRYNFEACFATGDCFTQYVPDVLEPNFPGIINRAFPVDAVSAQFSLHYSFESEEKVRTLLTNVTRSLCTGGTFIGTIPSSDFIKSQIVSKKYTRDDKGRVKFGNSLYSVTFEQDPPEDGVFSPAFGNKYNYWLKDAVDNVPEYVVPFETLRALCEEYDLVLKYKKNFIDIFNLEIPKYFSKLNRNLVEGMKRSDGKYGAEGDEKEAVGFYIGFVFEKV</sequence>
<feature type="domain" description="MRNA cap 0 methyltransferase" evidence="19">
    <location>
        <begin position="170"/>
        <end position="474"/>
    </location>
</feature>
<evidence type="ECO:0000256" key="11">
    <source>
        <dbReference type="ARBA" id="ARBA00032772"/>
    </source>
</evidence>
<evidence type="ECO:0000313" key="20">
    <source>
        <dbReference type="EMBL" id="RCK64714.1"/>
    </source>
</evidence>
<comment type="function">
    <text evidence="1">Responsible for methylating the 5'-cap structure of mRNAs.</text>
</comment>
<feature type="binding site" evidence="16">
    <location>
        <position position="269"/>
    </location>
    <ligand>
        <name>S-adenosyl-L-methionine</name>
        <dbReference type="ChEBI" id="CHEBI:59789"/>
    </ligand>
</feature>
<proteinExistence type="inferred from homology"/>
<dbReference type="CDD" id="cd02440">
    <property type="entry name" value="AdoMet_MTases"/>
    <property type="match status" value="1"/>
</dbReference>
<comment type="catalytic activity">
    <reaction evidence="13">
        <text>a 5'-end (5'-triphosphoguanosine)-ribonucleoside in mRNA + S-adenosyl-L-methionine = a 5'-end (N(7)-methyl 5'-triphosphoguanosine)-ribonucleoside in mRNA + S-adenosyl-L-homocysteine</text>
        <dbReference type="Rhea" id="RHEA:67008"/>
        <dbReference type="Rhea" id="RHEA-COMP:17166"/>
        <dbReference type="Rhea" id="RHEA-COMP:17167"/>
        <dbReference type="ChEBI" id="CHEBI:57856"/>
        <dbReference type="ChEBI" id="CHEBI:59789"/>
        <dbReference type="ChEBI" id="CHEBI:156461"/>
        <dbReference type="ChEBI" id="CHEBI:167617"/>
        <dbReference type="EC" id="2.1.1.56"/>
    </reaction>
</comment>
<feature type="site" description="mRNA cap binding" evidence="17">
    <location>
        <position position="241"/>
    </location>
</feature>
<keyword evidence="10 15" id="KW-0539">Nucleus</keyword>
<accession>A0A367YFS1</accession>
<keyword evidence="4 15" id="KW-0489">Methyltransferase</keyword>
<dbReference type="InterPro" id="IPR039753">
    <property type="entry name" value="RG7MT1"/>
</dbReference>
<feature type="site" description="mRNA cap binding" evidence="17">
    <location>
        <position position="303"/>
    </location>
</feature>
<organism evidence="20 21">
    <name type="scientific">Candida viswanathii</name>
    <dbReference type="NCBI Taxonomy" id="5486"/>
    <lineage>
        <taxon>Eukaryota</taxon>
        <taxon>Fungi</taxon>
        <taxon>Dikarya</taxon>
        <taxon>Ascomycota</taxon>
        <taxon>Saccharomycotina</taxon>
        <taxon>Pichiomycetes</taxon>
        <taxon>Debaryomycetaceae</taxon>
        <taxon>Candida/Lodderomyces clade</taxon>
        <taxon>Candida</taxon>
    </lineage>
</organism>
<keyword evidence="6 15" id="KW-0808">Transferase</keyword>
<comment type="similarity">
    <text evidence="15">Belongs to the class I-like SAM-binding methyltransferase superfamily. mRNA cap 0 methyltransferase family.</text>
</comment>
<evidence type="ECO:0000313" key="21">
    <source>
        <dbReference type="Proteomes" id="UP000253472"/>
    </source>
</evidence>
<keyword evidence="8 15" id="KW-0694">RNA-binding</keyword>
<dbReference type="PROSITE" id="PS51562">
    <property type="entry name" value="RNA_CAP0_MT"/>
    <property type="match status" value="1"/>
</dbReference>
<feature type="site" description="mRNA cap binding" evidence="17">
    <location>
        <position position="398"/>
    </location>
</feature>
<feature type="site" description="mRNA cap binding" evidence="17">
    <location>
        <position position="216"/>
    </location>
</feature>
<dbReference type="PANTHER" id="PTHR12189:SF2">
    <property type="entry name" value="MRNA CAP GUANINE-N7 METHYLTRANSFERASE"/>
    <property type="match status" value="1"/>
</dbReference>
<feature type="binding site" evidence="16">
    <location>
        <position position="183"/>
    </location>
    <ligand>
        <name>S-adenosyl-L-methionine</name>
        <dbReference type="ChEBI" id="CHEBI:59789"/>
    </ligand>
</feature>
<reference evidence="20 21" key="1">
    <citation type="submission" date="2018-06" db="EMBL/GenBank/DDBJ databases">
        <title>Whole genome sequencing of Candida tropicalis (genome annotated by CSBL at Korea University).</title>
        <authorList>
            <person name="Ahn J."/>
        </authorList>
    </citation>
    <scope>NUCLEOTIDE SEQUENCE [LARGE SCALE GENOMIC DNA]</scope>
    <source>
        <strain evidence="20 21">ATCC 20962</strain>
    </source>
</reference>
<feature type="binding site" evidence="16">
    <location>
        <position position="207"/>
    </location>
    <ligand>
        <name>S-adenosyl-L-methionine</name>
        <dbReference type="ChEBI" id="CHEBI:59789"/>
    </ligand>
</feature>
<dbReference type="AlphaFoldDB" id="A0A367YFS1"/>
<evidence type="ECO:0000256" key="18">
    <source>
        <dbReference type="SAM" id="MobiDB-lite"/>
    </source>
</evidence>
<protein>
    <recommendedName>
        <fullName evidence="14 15">mRNA cap guanine-N(7) methyltransferase</fullName>
        <ecNumber evidence="3 15">2.1.1.56</ecNumber>
    </recommendedName>
    <alternativeName>
        <fullName evidence="11 15">mRNA (guanine-N(7))-methyltransferase</fullName>
    </alternativeName>
    <alternativeName>
        <fullName evidence="12 15">mRNA cap methyltransferase</fullName>
    </alternativeName>
</protein>
<keyword evidence="5 15" id="KW-0507">mRNA processing</keyword>
<keyword evidence="21" id="KW-1185">Reference proteome</keyword>
<evidence type="ECO:0000256" key="1">
    <source>
        <dbReference type="ARBA" id="ARBA00003378"/>
    </source>
</evidence>
<evidence type="ECO:0000256" key="14">
    <source>
        <dbReference type="ARBA" id="ARBA00049739"/>
    </source>
</evidence>
<dbReference type="EC" id="2.1.1.56" evidence="3 15"/>
<dbReference type="GO" id="GO:0004482">
    <property type="term" value="F:mRNA 5'-cap (guanine-N7-)-methyltransferase activity"/>
    <property type="evidence" value="ECO:0007669"/>
    <property type="project" value="UniProtKB-EC"/>
</dbReference>
<evidence type="ECO:0000256" key="16">
    <source>
        <dbReference type="PIRSR" id="PIRSR028762-1"/>
    </source>
</evidence>
<evidence type="ECO:0000256" key="3">
    <source>
        <dbReference type="ARBA" id="ARBA00011926"/>
    </source>
</evidence>
<dbReference type="Proteomes" id="UP000253472">
    <property type="component" value="Unassembled WGS sequence"/>
</dbReference>
<feature type="binding site" evidence="16">
    <location>
        <position position="229"/>
    </location>
    <ligand>
        <name>S-adenosyl-L-methionine</name>
        <dbReference type="ChEBI" id="CHEBI:59789"/>
    </ligand>
</feature>
<feature type="region of interest" description="Disordered" evidence="18">
    <location>
        <begin position="1"/>
        <end position="115"/>
    </location>
</feature>
<evidence type="ECO:0000256" key="10">
    <source>
        <dbReference type="ARBA" id="ARBA00023242"/>
    </source>
</evidence>
<dbReference type="FunFam" id="3.40.50.150:FF:000280">
    <property type="entry name" value="mRNA cap guanine-N7 methyltransferase"/>
    <property type="match status" value="1"/>
</dbReference>
<evidence type="ECO:0000256" key="17">
    <source>
        <dbReference type="PIRSR" id="PIRSR028762-2"/>
    </source>
</evidence>